<dbReference type="PROSITE" id="PS51456">
    <property type="entry name" value="MYOSIN_MOTOR"/>
    <property type="match status" value="1"/>
</dbReference>
<protein>
    <recommendedName>
        <fullName evidence="4">non-specific serine/threonine protein kinase</fullName>
        <ecNumber evidence="4">2.7.11.1</ecNumber>
    </recommendedName>
</protein>
<dbReference type="GO" id="GO:0032426">
    <property type="term" value="C:stereocilium tip"/>
    <property type="evidence" value="ECO:0007669"/>
    <property type="project" value="TreeGrafter"/>
</dbReference>
<keyword evidence="13 23" id="KW-0067">ATP-binding</keyword>
<dbReference type="CDD" id="cd01379">
    <property type="entry name" value="MYSc_Myo3"/>
    <property type="match status" value="1"/>
</dbReference>
<dbReference type="GO" id="GO:0016459">
    <property type="term" value="C:myosin complex"/>
    <property type="evidence" value="ECO:0007669"/>
    <property type="project" value="UniProtKB-KW"/>
</dbReference>
<feature type="compositionally biased region" description="Basic and acidic residues" evidence="25">
    <location>
        <begin position="1328"/>
        <end position="1342"/>
    </location>
</feature>
<dbReference type="GO" id="GO:0005524">
    <property type="term" value="F:ATP binding"/>
    <property type="evidence" value="ECO:0007669"/>
    <property type="project" value="UniProtKB-UniRule"/>
</dbReference>
<feature type="compositionally biased region" description="Low complexity" evidence="25">
    <location>
        <begin position="1571"/>
        <end position="1583"/>
    </location>
</feature>
<dbReference type="PANTHER" id="PTHR46256">
    <property type="entry name" value="AGAP011099-PA"/>
    <property type="match status" value="1"/>
</dbReference>
<dbReference type="SUPFAM" id="SSF52540">
    <property type="entry name" value="P-loop containing nucleoside triphosphate hydrolases"/>
    <property type="match status" value="2"/>
</dbReference>
<dbReference type="FunFam" id="1.10.10.820:FF:000006">
    <property type="entry name" value="Myosin IIIA"/>
    <property type="match status" value="1"/>
</dbReference>
<dbReference type="InterPro" id="IPR036961">
    <property type="entry name" value="Kinesin_motor_dom_sf"/>
</dbReference>
<dbReference type="Proteomes" id="UP000525416">
    <property type="component" value="Unassembled WGS sequence"/>
</dbReference>
<dbReference type="GO" id="GO:0005737">
    <property type="term" value="C:cytoplasm"/>
    <property type="evidence" value="ECO:0007669"/>
    <property type="project" value="UniProtKB-ARBA"/>
</dbReference>
<evidence type="ECO:0000256" key="5">
    <source>
        <dbReference type="ARBA" id="ARBA00022490"/>
    </source>
</evidence>
<dbReference type="GO" id="GO:0003779">
    <property type="term" value="F:actin binding"/>
    <property type="evidence" value="ECO:0007669"/>
    <property type="project" value="UniProtKB-KW"/>
</dbReference>
<keyword evidence="15 23" id="KW-0505">Motor protein</keyword>
<keyword evidence="5" id="KW-0963">Cytoplasm</keyword>
<dbReference type="Gene3D" id="1.10.510.10">
    <property type="entry name" value="Transferase(Phosphotransferase) domain 1"/>
    <property type="match status" value="1"/>
</dbReference>
<feature type="region of interest" description="Actin-binding" evidence="23">
    <location>
        <begin position="934"/>
        <end position="956"/>
    </location>
</feature>
<dbReference type="CDD" id="cd06638">
    <property type="entry name" value="STKc_myosinIIIA_N"/>
    <property type="match status" value="1"/>
</dbReference>
<dbReference type="EMBL" id="VXBH01009761">
    <property type="protein sequence ID" value="NXN62113.1"/>
    <property type="molecule type" value="Genomic_DNA"/>
</dbReference>
<evidence type="ECO:0000256" key="3">
    <source>
        <dbReference type="ARBA" id="ARBA00006998"/>
    </source>
</evidence>
<feature type="compositionally biased region" description="Basic and acidic residues" evidence="25">
    <location>
        <begin position="1137"/>
        <end position="1155"/>
    </location>
</feature>
<dbReference type="Gene3D" id="1.20.120.720">
    <property type="entry name" value="Myosin VI head, motor domain, U50 subdomain"/>
    <property type="match status" value="1"/>
</dbReference>
<evidence type="ECO:0000256" key="8">
    <source>
        <dbReference type="ARBA" id="ARBA00022679"/>
    </source>
</evidence>
<evidence type="ECO:0000256" key="24">
    <source>
        <dbReference type="PROSITE-ProRule" id="PRU10141"/>
    </source>
</evidence>
<gene>
    <name evidence="28" type="primary">Myo3a</name>
    <name evidence="28" type="ORF">RYNNIG_R14078</name>
</gene>
<evidence type="ECO:0000256" key="6">
    <source>
        <dbReference type="ARBA" id="ARBA00022527"/>
    </source>
</evidence>
<dbReference type="PROSITE" id="PS50096">
    <property type="entry name" value="IQ"/>
    <property type="match status" value="5"/>
</dbReference>
<dbReference type="GO" id="GO:0004674">
    <property type="term" value="F:protein serine/threonine kinase activity"/>
    <property type="evidence" value="ECO:0007669"/>
    <property type="project" value="UniProtKB-KW"/>
</dbReference>
<dbReference type="Gene3D" id="1.20.58.530">
    <property type="match status" value="1"/>
</dbReference>
<evidence type="ECO:0000256" key="12">
    <source>
        <dbReference type="ARBA" id="ARBA00022777"/>
    </source>
</evidence>
<feature type="compositionally biased region" description="Polar residues" evidence="25">
    <location>
        <begin position="1528"/>
        <end position="1538"/>
    </location>
</feature>
<comment type="similarity">
    <text evidence="3">In the C-terminal section; belongs to the TRAFAC class myosin-kinesin ATPase superfamily. Myosin family.</text>
</comment>
<dbReference type="SMART" id="SM00242">
    <property type="entry name" value="MYSc"/>
    <property type="match status" value="1"/>
</dbReference>
<comment type="catalytic activity">
    <reaction evidence="20">
        <text>L-threonyl-[protein] + ATP = O-phospho-L-threonyl-[protein] + ADP + H(+)</text>
        <dbReference type="Rhea" id="RHEA:46608"/>
        <dbReference type="Rhea" id="RHEA-COMP:11060"/>
        <dbReference type="Rhea" id="RHEA-COMP:11605"/>
        <dbReference type="ChEBI" id="CHEBI:15378"/>
        <dbReference type="ChEBI" id="CHEBI:30013"/>
        <dbReference type="ChEBI" id="CHEBI:30616"/>
        <dbReference type="ChEBI" id="CHEBI:61977"/>
        <dbReference type="ChEBI" id="CHEBI:456216"/>
        <dbReference type="EC" id="2.7.11.1"/>
    </reaction>
</comment>
<feature type="binding site" evidence="24">
    <location>
        <position position="50"/>
    </location>
    <ligand>
        <name>ATP</name>
        <dbReference type="ChEBI" id="CHEBI:30616"/>
    </ligand>
</feature>
<keyword evidence="11 23" id="KW-0547">Nucleotide-binding</keyword>
<keyword evidence="19" id="KW-0844">Vision</keyword>
<evidence type="ECO:0000256" key="4">
    <source>
        <dbReference type="ARBA" id="ARBA00012513"/>
    </source>
</evidence>
<dbReference type="GO" id="GO:0001917">
    <property type="term" value="C:photoreceptor inner segment"/>
    <property type="evidence" value="ECO:0007669"/>
    <property type="project" value="TreeGrafter"/>
</dbReference>
<evidence type="ECO:0000313" key="28">
    <source>
        <dbReference type="EMBL" id="NXN62113.1"/>
    </source>
</evidence>
<keyword evidence="17" id="KW-0206">Cytoskeleton</keyword>
<dbReference type="Pfam" id="PF00069">
    <property type="entry name" value="Pkinase"/>
    <property type="match status" value="1"/>
</dbReference>
<evidence type="ECO:0000259" key="26">
    <source>
        <dbReference type="PROSITE" id="PS50011"/>
    </source>
</evidence>
<dbReference type="PROSITE" id="PS00107">
    <property type="entry name" value="PROTEIN_KINASE_ATP"/>
    <property type="match status" value="1"/>
</dbReference>
<evidence type="ECO:0000256" key="22">
    <source>
        <dbReference type="ARBA" id="ARBA00061128"/>
    </source>
</evidence>
<feature type="non-terminal residue" evidence="28">
    <location>
        <position position="1"/>
    </location>
</feature>
<comment type="similarity">
    <text evidence="22">In the N-terminal section; belongs to the protein kinase superfamily. STE Ser/Thr protein kinase family.</text>
</comment>
<organism evidence="28 29">
    <name type="scientific">Rynchops niger</name>
    <name type="common">Black skimmer</name>
    <dbReference type="NCBI Taxonomy" id="227184"/>
    <lineage>
        <taxon>Eukaryota</taxon>
        <taxon>Metazoa</taxon>
        <taxon>Chordata</taxon>
        <taxon>Craniata</taxon>
        <taxon>Vertebrata</taxon>
        <taxon>Euteleostomi</taxon>
        <taxon>Archelosauria</taxon>
        <taxon>Archosauria</taxon>
        <taxon>Dinosauria</taxon>
        <taxon>Saurischia</taxon>
        <taxon>Theropoda</taxon>
        <taxon>Coelurosauria</taxon>
        <taxon>Aves</taxon>
        <taxon>Neognathae</taxon>
        <taxon>Neoaves</taxon>
        <taxon>Charadriiformes</taxon>
        <taxon>Laridae</taxon>
        <taxon>Rynchops</taxon>
    </lineage>
</organism>
<reference evidence="28 29" key="1">
    <citation type="submission" date="2019-09" db="EMBL/GenBank/DDBJ databases">
        <title>Bird 10,000 Genomes (B10K) Project - Family phase.</title>
        <authorList>
            <person name="Zhang G."/>
        </authorList>
    </citation>
    <scope>NUCLEOTIDE SEQUENCE [LARGE SCALE GENOMIC DNA]</scope>
    <source>
        <strain evidence="28">B10K-DU-002-16</strain>
        <tissue evidence="28">Muscle</tissue>
    </source>
</reference>
<keyword evidence="14 23" id="KW-0518">Myosin</keyword>
<keyword evidence="18" id="KW-0966">Cell projection</keyword>
<dbReference type="InterPro" id="IPR000719">
    <property type="entry name" value="Prot_kinase_dom"/>
</dbReference>
<dbReference type="InterPro" id="IPR001609">
    <property type="entry name" value="Myosin_head_motor_dom-like"/>
</dbReference>
<evidence type="ECO:0000256" key="1">
    <source>
        <dbReference type="ARBA" id="ARBA00004245"/>
    </source>
</evidence>
<keyword evidence="6" id="KW-0723">Serine/threonine-protein kinase</keyword>
<feature type="compositionally biased region" description="Polar residues" evidence="25">
    <location>
        <begin position="1304"/>
        <end position="1323"/>
    </location>
</feature>
<feature type="domain" description="Myosin motor" evidence="27">
    <location>
        <begin position="338"/>
        <end position="1053"/>
    </location>
</feature>
<dbReference type="GO" id="GO:0051491">
    <property type="term" value="P:positive regulation of filopodium assembly"/>
    <property type="evidence" value="ECO:0007669"/>
    <property type="project" value="TreeGrafter"/>
</dbReference>
<dbReference type="CDD" id="cd21956">
    <property type="entry name" value="MBD_Myo3a"/>
    <property type="match status" value="1"/>
</dbReference>
<feature type="binding site" evidence="23">
    <location>
        <begin position="431"/>
        <end position="438"/>
    </location>
    <ligand>
        <name>ATP</name>
        <dbReference type="ChEBI" id="CHEBI:30616"/>
    </ligand>
</feature>
<dbReference type="FunFam" id="1.20.58.530:FF:000010">
    <property type="entry name" value="Myosin IIIA"/>
    <property type="match status" value="1"/>
</dbReference>
<evidence type="ECO:0000256" key="7">
    <source>
        <dbReference type="ARBA" id="ARBA00022606"/>
    </source>
</evidence>
<evidence type="ECO:0000256" key="25">
    <source>
        <dbReference type="SAM" id="MobiDB-lite"/>
    </source>
</evidence>
<dbReference type="PROSITE" id="PS50011">
    <property type="entry name" value="PROTEIN_KINASE_DOM"/>
    <property type="match status" value="1"/>
</dbReference>
<comment type="subcellular location">
    <subcellularLocation>
        <location evidence="2">Cell projection</location>
        <location evidence="2">Stereocilium</location>
    </subcellularLocation>
    <subcellularLocation>
        <location evidence="1">Cytoplasm</location>
        <location evidence="1">Cytoskeleton</location>
    </subcellularLocation>
</comment>
<dbReference type="SMART" id="SM00015">
    <property type="entry name" value="IQ"/>
    <property type="match status" value="5"/>
</dbReference>
<dbReference type="FunFam" id="3.40.850.10:FF:000008">
    <property type="entry name" value="Putative unconventional myosin-IXa"/>
    <property type="match status" value="1"/>
</dbReference>
<evidence type="ECO:0000313" key="29">
    <source>
        <dbReference type="Proteomes" id="UP000525416"/>
    </source>
</evidence>
<dbReference type="InterPro" id="IPR036083">
    <property type="entry name" value="MYSc_Myo3"/>
</dbReference>
<feature type="compositionally biased region" description="Acidic residues" evidence="25">
    <location>
        <begin position="1223"/>
        <end position="1240"/>
    </location>
</feature>
<keyword evidence="7" id="KW-0716">Sensory transduction</keyword>
<dbReference type="Gene3D" id="1.10.10.820">
    <property type="match status" value="1"/>
</dbReference>
<feature type="compositionally biased region" description="Basic and acidic residues" evidence="25">
    <location>
        <begin position="1425"/>
        <end position="1448"/>
    </location>
</feature>
<feature type="region of interest" description="Disordered" evidence="25">
    <location>
        <begin position="1213"/>
        <end position="1448"/>
    </location>
</feature>
<evidence type="ECO:0000256" key="17">
    <source>
        <dbReference type="ARBA" id="ARBA00023212"/>
    </source>
</evidence>
<dbReference type="GO" id="GO:0007601">
    <property type="term" value="P:visual perception"/>
    <property type="evidence" value="ECO:0007669"/>
    <property type="project" value="UniProtKB-KW"/>
</dbReference>
<feature type="compositionally biased region" description="Basic and acidic residues" evidence="25">
    <location>
        <begin position="1352"/>
        <end position="1377"/>
    </location>
</feature>
<dbReference type="InterPro" id="IPR027417">
    <property type="entry name" value="P-loop_NTPase"/>
</dbReference>
<dbReference type="PANTHER" id="PTHR46256:SF4">
    <property type="entry name" value="MYOSIN-IIIA"/>
    <property type="match status" value="1"/>
</dbReference>
<dbReference type="Gene3D" id="1.20.5.190">
    <property type="match status" value="3"/>
</dbReference>
<evidence type="ECO:0000256" key="23">
    <source>
        <dbReference type="PROSITE-ProRule" id="PRU00782"/>
    </source>
</evidence>
<proteinExistence type="inferred from homology"/>
<dbReference type="Gene3D" id="3.40.850.10">
    <property type="entry name" value="Kinesin motor domain"/>
    <property type="match status" value="1"/>
</dbReference>
<accession>A0A7L1KGN9</accession>
<feature type="domain" description="Protein kinase" evidence="26">
    <location>
        <begin position="21"/>
        <end position="287"/>
    </location>
</feature>
<keyword evidence="12" id="KW-0418">Kinase</keyword>
<dbReference type="SMART" id="SM00220">
    <property type="entry name" value="S_TKc"/>
    <property type="match status" value="1"/>
</dbReference>
<feature type="region of interest" description="Disordered" evidence="25">
    <location>
        <begin position="1490"/>
        <end position="1538"/>
    </location>
</feature>
<dbReference type="InterPro" id="IPR017441">
    <property type="entry name" value="Protein_kinase_ATP_BS"/>
</dbReference>
<keyword evidence="29" id="KW-1185">Reference proteome</keyword>
<evidence type="ECO:0000256" key="2">
    <source>
        <dbReference type="ARBA" id="ARBA00004645"/>
    </source>
</evidence>
<evidence type="ECO:0000256" key="21">
    <source>
        <dbReference type="ARBA" id="ARBA00048679"/>
    </source>
</evidence>
<feature type="region of interest" description="Disordered" evidence="25">
    <location>
        <begin position="901"/>
        <end position="920"/>
    </location>
</feature>
<name>A0A7L1KGN9_RYNNI</name>
<evidence type="ECO:0000256" key="13">
    <source>
        <dbReference type="ARBA" id="ARBA00022840"/>
    </source>
</evidence>
<dbReference type="InterPro" id="IPR000048">
    <property type="entry name" value="IQ_motif_EF-hand-BS"/>
</dbReference>
<feature type="compositionally biased region" description="Basic and acidic residues" evidence="25">
    <location>
        <begin position="904"/>
        <end position="919"/>
    </location>
</feature>
<evidence type="ECO:0000259" key="27">
    <source>
        <dbReference type="PROSITE" id="PS51456"/>
    </source>
</evidence>
<dbReference type="Pfam" id="PF00612">
    <property type="entry name" value="IQ"/>
    <property type="match status" value="5"/>
</dbReference>
<comment type="caution">
    <text evidence="28">The sequence shown here is derived from an EMBL/GenBank/DDBJ whole genome shotgun (WGS) entry which is preliminary data.</text>
</comment>
<dbReference type="GO" id="GO:0000146">
    <property type="term" value="F:microfilament motor activity"/>
    <property type="evidence" value="ECO:0007669"/>
    <property type="project" value="TreeGrafter"/>
</dbReference>
<evidence type="ECO:0000256" key="14">
    <source>
        <dbReference type="ARBA" id="ARBA00023123"/>
    </source>
</evidence>
<dbReference type="FunFam" id="1.10.510.10:FF:000247">
    <property type="entry name" value="Myosin IIIA"/>
    <property type="match status" value="1"/>
</dbReference>
<evidence type="ECO:0000256" key="18">
    <source>
        <dbReference type="ARBA" id="ARBA00023273"/>
    </source>
</evidence>
<dbReference type="Pfam" id="PF00063">
    <property type="entry name" value="Myosin_head"/>
    <property type="match status" value="1"/>
</dbReference>
<keyword evidence="16 23" id="KW-0009">Actin-binding</keyword>
<dbReference type="Gene3D" id="6.20.240.20">
    <property type="match status" value="1"/>
</dbReference>
<dbReference type="InterPro" id="IPR052409">
    <property type="entry name" value="Myosin-III_kinase_activity"/>
</dbReference>
<dbReference type="EC" id="2.7.11.1" evidence="4"/>
<dbReference type="GO" id="GO:0032433">
    <property type="term" value="C:filopodium tip"/>
    <property type="evidence" value="ECO:0007669"/>
    <property type="project" value="TreeGrafter"/>
</dbReference>
<dbReference type="OrthoDB" id="6108017at2759"/>
<evidence type="ECO:0000256" key="10">
    <source>
        <dbReference type="ARBA" id="ARBA00022740"/>
    </source>
</evidence>
<feature type="compositionally biased region" description="Basic and acidic residues" evidence="25">
    <location>
        <begin position="1592"/>
        <end position="1625"/>
    </location>
</feature>
<feature type="compositionally biased region" description="Polar residues" evidence="25">
    <location>
        <begin position="1242"/>
        <end position="1254"/>
    </location>
</feature>
<evidence type="ECO:0000256" key="19">
    <source>
        <dbReference type="ARBA" id="ARBA00023305"/>
    </source>
</evidence>
<evidence type="ECO:0000256" key="15">
    <source>
        <dbReference type="ARBA" id="ARBA00023175"/>
    </source>
</evidence>
<feature type="region of interest" description="Disordered" evidence="25">
    <location>
        <begin position="1134"/>
        <end position="1177"/>
    </location>
</feature>
<dbReference type="CDD" id="cd23767">
    <property type="entry name" value="IQCD"/>
    <property type="match status" value="1"/>
</dbReference>
<feature type="non-terminal residue" evidence="28">
    <location>
        <position position="1640"/>
    </location>
</feature>
<comment type="catalytic activity">
    <reaction evidence="21">
        <text>L-seryl-[protein] + ATP = O-phospho-L-seryl-[protein] + ADP + H(+)</text>
        <dbReference type="Rhea" id="RHEA:17989"/>
        <dbReference type="Rhea" id="RHEA-COMP:9863"/>
        <dbReference type="Rhea" id="RHEA-COMP:11604"/>
        <dbReference type="ChEBI" id="CHEBI:15378"/>
        <dbReference type="ChEBI" id="CHEBI:29999"/>
        <dbReference type="ChEBI" id="CHEBI:30616"/>
        <dbReference type="ChEBI" id="CHEBI:83421"/>
        <dbReference type="ChEBI" id="CHEBI:456216"/>
        <dbReference type="EC" id="2.7.11.1"/>
    </reaction>
</comment>
<dbReference type="PRINTS" id="PR00193">
    <property type="entry name" value="MYOSINHEAVY"/>
</dbReference>
<keyword evidence="9" id="KW-0677">Repeat</keyword>
<evidence type="ECO:0000256" key="9">
    <source>
        <dbReference type="ARBA" id="ARBA00022737"/>
    </source>
</evidence>
<keyword evidence="10" id="KW-1009">Hearing</keyword>
<feature type="region of interest" description="Disordered" evidence="25">
    <location>
        <begin position="1570"/>
        <end position="1627"/>
    </location>
</feature>
<comment type="similarity">
    <text evidence="23">Belongs to the TRAFAC class myosin-kinesin ATPase superfamily. Myosin family.</text>
</comment>
<evidence type="ECO:0000256" key="20">
    <source>
        <dbReference type="ARBA" id="ARBA00047899"/>
    </source>
</evidence>
<dbReference type="InterPro" id="IPR011009">
    <property type="entry name" value="Kinase-like_dom_sf"/>
</dbReference>
<sequence>MLPLTGKTIIFDSFPDPSDTWEIIETIGKGTYGKVFKVLNKKNGSKAAVKILDPVHDIDEEIEAEYNILKALSDHPNVVKFYGMYYKKDVKNGDQLWLVLELCNGGSVTDLVKGFLKRGERMNELIIAYILREALMGLQHLHENKTIHRDIKGNNILLTTEGGVKLVDFGVSAQLTSTRLRRNTSVGTPFWMAPEVIACEQQLDSSYDARCDAWSLGITAIELGDGDPPLADLHPMRALFKIPRNPPPTLQQPELWSPEFNDFINKCLTKDYEKRPTVSSLLQHDFIKQIEGKENVLQRQLMEFIDVHQQMGVTEKARFERIHTKKGNYSRSLVSNQEEVDDLATLEVLDENTVTEQLQKGYAKDQIYTYVGDILIAVNPFRNIDIYSSQHSKLYIGAKRTANPPHIFAVADIGYQSMVTYNSDQCIVISGESGAGKTQSAHLLVQQLTVLGKANNRTLQEKILQVNNLVEAFGNAGTIINDNSSRFGKYLEMKFTCGGTVVGAQISEYLLEKSRVVHQAVGEKNFHIFYYIYAGLAEKKKLAHYKLPEYRPPRYLQNDHFRIVQDFMNNSFYKSQFELIEQCFKVIGFTLEELGSVYSVLAAILNVGNIEFSAVVSEHMIDKSNISNPVALENCASLLCIQADELQEALTSHCVVTRGETIIRPNSVEKATDVRDAMAKALYGRLFSWIVNRINTLLKPDEHLSGNDDGLNIGILDIFGFENFKKNSFEQLCINIANEQIQFYFNQHVFAWEQNEYLYEGVDARVIEYEDNRPLLDMFLQKPMGLLSLLDEESRFPQATDQTLVEKFEDNLKSKYFWRPKRVDLTFGIYHYAGKVLYNASGFLAKNRDTLPADIVLLLRSSENNLTRQLVTHPLTKTGNLAHTKSKTTISYQMWTPQKSISHTKNEAGDTGHHPRETTSMKTQTVASYFRYSLMDLLSKMVVGQPHFVRCIKPNNDRQANKFDKEKVLVQLRYTGILETARIRRQGYSHRILFANFIKRYYLICYKTNDDPPVSPETCAAILEKARLDNWVLGKTKVFLKYYHVEQLNLMRKETVDMIILIQACVRGWLGSRRYKKIKEQREKSAIKIQSVARGYLLRKKRKELTEARNKAAITIQSHYRGYKERKIFKKRRESLRKKQTEKAASISEKEKDEGLQDNGESPSEVKSALPKTEEEAAVVVQSHYRGYRVRKDIKEQHKKIAEEELSAVEFLEAQLQPAQNDSLEEAANEETQDEADAVTDSEWSAYSHTGNVQEQRKTSTEGEGASVKQNTAVEHGGEGEELASLEEVSRKPSVKITAEPAPQQEQGNQDVLSADGQNQESAVVQPRTDRDVERNHLKHEAVMPTGCKGIVRKESLRGSRKQVEAQKQGSEDKEKAAVVIQSSYRGYRRRGQLRKEGKLPSKSQEKTIKEPTEAVHVQNNDPQTTKDRESTGTEAEDSKTLKGDSEKEACDLAAFSRQISKLSEDYLALQQKLNEMILSHQLRPVMLSKDKQANGRLSSHVCQSVADKVEDSRPMQRPPRRPRKPKTLNNPEDSTYYTLIHKSIQDEKRKPRKESLSKVLDLDIYYQEVSSPDSTSKDSSSTTRKKRHPAEHRTSILRATERSRVAESPLEESKTEDNPYDYRRLLRKTSQRRRLIQQF</sequence>
<dbReference type="GO" id="GO:0007605">
    <property type="term" value="P:sensory perception of sound"/>
    <property type="evidence" value="ECO:0007669"/>
    <property type="project" value="UniProtKB-KW"/>
</dbReference>
<feature type="compositionally biased region" description="Basic and acidic residues" evidence="25">
    <location>
        <begin position="1394"/>
        <end position="1414"/>
    </location>
</feature>
<keyword evidence="8" id="KW-0808">Transferase</keyword>
<dbReference type="SUPFAM" id="SSF56112">
    <property type="entry name" value="Protein kinase-like (PK-like)"/>
    <property type="match status" value="1"/>
</dbReference>
<evidence type="ECO:0000256" key="11">
    <source>
        <dbReference type="ARBA" id="ARBA00022741"/>
    </source>
</evidence>
<evidence type="ECO:0000256" key="16">
    <source>
        <dbReference type="ARBA" id="ARBA00023203"/>
    </source>
</evidence>
<dbReference type="GO" id="GO:0030832">
    <property type="term" value="P:regulation of actin filament length"/>
    <property type="evidence" value="ECO:0007669"/>
    <property type="project" value="TreeGrafter"/>
</dbReference>